<comment type="caution">
    <text evidence="13">The sequence shown here is derived from an EMBL/GenBank/DDBJ whole genome shotgun (WGS) entry which is preliminary data.</text>
</comment>
<dbReference type="Pfam" id="PF00990">
    <property type="entry name" value="GGDEF"/>
    <property type="match status" value="1"/>
</dbReference>
<evidence type="ECO:0000313" key="18">
    <source>
        <dbReference type="Proteomes" id="UP000713985"/>
    </source>
</evidence>
<dbReference type="EC" id="3.1.4.52" evidence="1"/>
<evidence type="ECO:0000256" key="5">
    <source>
        <dbReference type="ARBA" id="ARBA00023015"/>
    </source>
</evidence>
<dbReference type="Proteomes" id="UP000443000">
    <property type="component" value="Unassembled WGS sequence"/>
</dbReference>
<dbReference type="InterPro" id="IPR035919">
    <property type="entry name" value="EAL_sf"/>
</dbReference>
<organism evidence="13">
    <name type="scientific">Pseudomonas helleri</name>
    <dbReference type="NCBI Taxonomy" id="1608996"/>
    <lineage>
        <taxon>Bacteria</taxon>
        <taxon>Pseudomonadati</taxon>
        <taxon>Pseudomonadota</taxon>
        <taxon>Gammaproteobacteria</taxon>
        <taxon>Pseudomonadales</taxon>
        <taxon>Pseudomonadaceae</taxon>
        <taxon>Pseudomonas</taxon>
    </lineage>
</organism>
<feature type="domain" description="EAL" evidence="10">
    <location>
        <begin position="335"/>
        <end position="589"/>
    </location>
</feature>
<gene>
    <name evidence="14" type="ORF">GHN41_11090</name>
    <name evidence="13" type="ORF">GHN86_11745</name>
    <name evidence="12" type="ORF">GHN94_07790</name>
    <name evidence="15" type="ORF">GHO29_10510</name>
</gene>
<dbReference type="InterPro" id="IPR011006">
    <property type="entry name" value="CheY-like_superfamily"/>
</dbReference>
<dbReference type="Proteomes" id="UP000713985">
    <property type="component" value="Unassembled WGS sequence"/>
</dbReference>
<dbReference type="SUPFAM" id="SSF141868">
    <property type="entry name" value="EAL domain-like"/>
    <property type="match status" value="1"/>
</dbReference>
<dbReference type="PROSITE" id="PS50883">
    <property type="entry name" value="EAL"/>
    <property type="match status" value="1"/>
</dbReference>
<dbReference type="CDD" id="cd01949">
    <property type="entry name" value="GGDEF"/>
    <property type="match status" value="1"/>
</dbReference>
<evidence type="ECO:0000256" key="7">
    <source>
        <dbReference type="ARBA" id="ARBA00023163"/>
    </source>
</evidence>
<dbReference type="InterPro" id="IPR029787">
    <property type="entry name" value="Nucleotide_cyclase"/>
</dbReference>
<evidence type="ECO:0000259" key="11">
    <source>
        <dbReference type="PROSITE" id="PS50887"/>
    </source>
</evidence>
<dbReference type="FunFam" id="3.40.50.2300:FF:000001">
    <property type="entry name" value="DNA-binding response regulator PhoB"/>
    <property type="match status" value="1"/>
</dbReference>
<evidence type="ECO:0000313" key="15">
    <source>
        <dbReference type="EMBL" id="MQU26920.1"/>
    </source>
</evidence>
<name>A0A6A7YZN3_9PSED</name>
<evidence type="ECO:0000256" key="3">
    <source>
        <dbReference type="ARBA" id="ARBA00022636"/>
    </source>
</evidence>
<dbReference type="PANTHER" id="PTHR44757:SF2">
    <property type="entry name" value="BIOFILM ARCHITECTURE MAINTENANCE PROTEIN MBAA"/>
    <property type="match status" value="1"/>
</dbReference>
<dbReference type="SMART" id="SM00448">
    <property type="entry name" value="REC"/>
    <property type="match status" value="1"/>
</dbReference>
<dbReference type="InterPro" id="IPR001789">
    <property type="entry name" value="Sig_transdc_resp-reg_receiver"/>
</dbReference>
<dbReference type="Gene3D" id="3.30.70.270">
    <property type="match status" value="1"/>
</dbReference>
<dbReference type="SMART" id="SM00052">
    <property type="entry name" value="EAL"/>
    <property type="match status" value="1"/>
</dbReference>
<dbReference type="CDD" id="cd01948">
    <property type="entry name" value="EAL"/>
    <property type="match status" value="1"/>
</dbReference>
<dbReference type="GO" id="GO:0003677">
    <property type="term" value="F:DNA binding"/>
    <property type="evidence" value="ECO:0007669"/>
    <property type="project" value="UniProtKB-KW"/>
</dbReference>
<evidence type="ECO:0000259" key="10">
    <source>
        <dbReference type="PROSITE" id="PS50883"/>
    </source>
</evidence>
<evidence type="ECO:0000313" key="16">
    <source>
        <dbReference type="Proteomes" id="UP000437970"/>
    </source>
</evidence>
<keyword evidence="18" id="KW-1185">Reference proteome</keyword>
<dbReference type="GO" id="GO:0071111">
    <property type="term" value="F:cyclic-guanylate-specific phosphodiesterase activity"/>
    <property type="evidence" value="ECO:0007669"/>
    <property type="project" value="UniProtKB-EC"/>
</dbReference>
<dbReference type="RefSeq" id="WP_153378834.1">
    <property type="nucleotide sequence ID" value="NZ_JBITTT010000001.1"/>
</dbReference>
<evidence type="ECO:0000256" key="2">
    <source>
        <dbReference type="ARBA" id="ARBA00022553"/>
    </source>
</evidence>
<accession>A0A6A7YZN3</accession>
<keyword evidence="5" id="KW-0805">Transcription regulation</keyword>
<keyword evidence="3" id="KW-0973">c-di-GMP</keyword>
<evidence type="ECO:0000313" key="17">
    <source>
        <dbReference type="Proteomes" id="UP000443000"/>
    </source>
</evidence>
<dbReference type="PROSITE" id="PS50110">
    <property type="entry name" value="RESPONSE_REGULATORY"/>
    <property type="match status" value="1"/>
</dbReference>
<dbReference type="Gene3D" id="3.20.20.450">
    <property type="entry name" value="EAL domain"/>
    <property type="match status" value="1"/>
</dbReference>
<dbReference type="InterPro" id="IPR000160">
    <property type="entry name" value="GGDEF_dom"/>
</dbReference>
<dbReference type="GO" id="GO:0000160">
    <property type="term" value="P:phosphorelay signal transduction system"/>
    <property type="evidence" value="ECO:0007669"/>
    <property type="project" value="UniProtKB-KW"/>
</dbReference>
<dbReference type="SMART" id="SM00267">
    <property type="entry name" value="GGDEF"/>
    <property type="match status" value="1"/>
</dbReference>
<dbReference type="Pfam" id="PF00563">
    <property type="entry name" value="EAL"/>
    <property type="match status" value="1"/>
</dbReference>
<dbReference type="Gene3D" id="3.40.50.2300">
    <property type="match status" value="1"/>
</dbReference>
<feature type="domain" description="Response regulatory" evidence="9">
    <location>
        <begin position="7"/>
        <end position="123"/>
    </location>
</feature>
<proteinExistence type="predicted"/>
<dbReference type="EMBL" id="WIWC01000016">
    <property type="protein sequence ID" value="MQT80729.1"/>
    <property type="molecule type" value="Genomic_DNA"/>
</dbReference>
<dbReference type="Proteomes" id="UP000437970">
    <property type="component" value="Unassembled WGS sequence"/>
</dbReference>
<feature type="domain" description="GGDEF" evidence="11">
    <location>
        <begin position="193"/>
        <end position="326"/>
    </location>
</feature>
<dbReference type="Pfam" id="PF00072">
    <property type="entry name" value="Response_reg"/>
    <property type="match status" value="1"/>
</dbReference>
<evidence type="ECO:0000256" key="6">
    <source>
        <dbReference type="ARBA" id="ARBA00023125"/>
    </source>
</evidence>
<dbReference type="AlphaFoldDB" id="A0A6A7YZN3"/>
<reference evidence="16 17" key="1">
    <citation type="submission" date="2019-10" db="EMBL/GenBank/DDBJ databases">
        <title>Evaluation of single-gene subtyping targets for Pseudomonas.</title>
        <authorList>
            <person name="Reichler S.J."/>
            <person name="Orsi R.H."/>
            <person name="Wiedmann M."/>
            <person name="Martin N.H."/>
            <person name="Murphy S.I."/>
        </authorList>
    </citation>
    <scope>NUCLEOTIDE SEQUENCE</scope>
    <source>
        <strain evidence="12 18">FSL R10-0802</strain>
        <strain evidence="14 17">FSL R10-1594</strain>
        <strain evidence="15 16">FSL R10-1984</strain>
        <strain evidence="13">FSL R10-2339</strain>
    </source>
</reference>
<dbReference type="SUPFAM" id="SSF55073">
    <property type="entry name" value="Nucleotide cyclase"/>
    <property type="match status" value="1"/>
</dbReference>
<keyword evidence="7" id="KW-0804">Transcription</keyword>
<dbReference type="OrthoDB" id="9804951at2"/>
<evidence type="ECO:0000313" key="14">
    <source>
        <dbReference type="EMBL" id="MQU16984.1"/>
    </source>
</evidence>
<dbReference type="PANTHER" id="PTHR44757">
    <property type="entry name" value="DIGUANYLATE CYCLASE DGCP"/>
    <property type="match status" value="1"/>
</dbReference>
<dbReference type="InterPro" id="IPR001633">
    <property type="entry name" value="EAL_dom"/>
</dbReference>
<evidence type="ECO:0000256" key="8">
    <source>
        <dbReference type="PROSITE-ProRule" id="PRU00169"/>
    </source>
</evidence>
<evidence type="ECO:0000259" key="9">
    <source>
        <dbReference type="PROSITE" id="PS50110"/>
    </source>
</evidence>
<dbReference type="EMBL" id="WIVT01000011">
    <property type="protein sequence ID" value="MQU16984.1"/>
    <property type="molecule type" value="Genomic_DNA"/>
</dbReference>
<evidence type="ECO:0000256" key="1">
    <source>
        <dbReference type="ARBA" id="ARBA00012282"/>
    </source>
</evidence>
<protein>
    <recommendedName>
        <fullName evidence="1">cyclic-guanylate-specific phosphodiesterase</fullName>
        <ecNumber evidence="1">3.1.4.52</ecNumber>
    </recommendedName>
</protein>
<dbReference type="EMBL" id="WIVW01000010">
    <property type="protein sequence ID" value="MQU26920.1"/>
    <property type="molecule type" value="Genomic_DNA"/>
</dbReference>
<keyword evidence="6" id="KW-0238">DNA-binding</keyword>
<sequence>MSATPATLLIVDDDVNVRQVLEASLQSQGYLTLTARSGEEALVTVAQQTPDLILLDIMMPGLSGYEVARQLKGNSSTAPIPIIMLSGLGDPGARILGLEAGAEDFLNKPVGSDELWLRVRNLLRLKAFGDYQSDHTLLLGDQRVDQERTRLALESEQQRLQMAHYDTLTGLPNRTLFYTTLHMGLTQAELRGWHLAVVTVSLNEYKPVSETWGPLEVDQMLLELSHRLVNCLNVSDTLGRMDGDEFAMILIIREGQPDAQQMVDRIREALRQPFDVHGHDVPMTASLGIALFPNDGADAHHLVKQAHTALSRAKEVGRDTYRFYTPQMNVEALARQELENMLRAAVYKQAFELFYQPKIGLADGQICGVEALLRWNRPGMAPISPALFVPVLESLGLIAKVGRWVIDTACRQIADWQRSGLGLVQVAVNVSALQLAQDDLIQEIERSLNEHQVEGQWLELELTESSLMVSTPHTIASLLALKDIGVKISIDDFGTGYSSLAYLSRFPIDKLKIDIAFIKMVTENPQDAAIARTIIELAHSLDLQVIAEGVETREQLEFLTDNRCDQVQGFLFCRPLPAIELERLLREPRSFI</sequence>
<keyword evidence="2 8" id="KW-0597">Phosphoprotein</keyword>
<feature type="modified residue" description="4-aspartylphosphate" evidence="8">
    <location>
        <position position="56"/>
    </location>
</feature>
<dbReference type="InterPro" id="IPR043128">
    <property type="entry name" value="Rev_trsase/Diguanyl_cyclase"/>
</dbReference>
<dbReference type="PROSITE" id="PS50887">
    <property type="entry name" value="GGDEF"/>
    <property type="match status" value="1"/>
</dbReference>
<evidence type="ECO:0000313" key="13">
    <source>
        <dbReference type="EMBL" id="MQT80729.1"/>
    </source>
</evidence>
<dbReference type="NCBIfam" id="TIGR00254">
    <property type="entry name" value="GGDEF"/>
    <property type="match status" value="1"/>
</dbReference>
<dbReference type="InterPro" id="IPR052155">
    <property type="entry name" value="Biofilm_reg_signaling"/>
</dbReference>
<evidence type="ECO:0000313" key="12">
    <source>
        <dbReference type="EMBL" id="MQT25733.1"/>
    </source>
</evidence>
<keyword evidence="4" id="KW-0902">Two-component regulatory system</keyword>
<dbReference type="SUPFAM" id="SSF52172">
    <property type="entry name" value="CheY-like"/>
    <property type="match status" value="1"/>
</dbReference>
<dbReference type="FunFam" id="3.20.20.450:FF:000001">
    <property type="entry name" value="Cyclic di-GMP phosphodiesterase yahA"/>
    <property type="match status" value="1"/>
</dbReference>
<dbReference type="EMBL" id="WIWP01000009">
    <property type="protein sequence ID" value="MQT25733.1"/>
    <property type="molecule type" value="Genomic_DNA"/>
</dbReference>
<evidence type="ECO:0000256" key="4">
    <source>
        <dbReference type="ARBA" id="ARBA00023012"/>
    </source>
</evidence>